<evidence type="ECO:0000313" key="5">
    <source>
        <dbReference type="Proteomes" id="UP000268093"/>
    </source>
</evidence>
<feature type="region of interest" description="Disordered" evidence="1">
    <location>
        <begin position="472"/>
        <end position="496"/>
    </location>
</feature>
<keyword evidence="2" id="KW-0472">Membrane</keyword>
<keyword evidence="3" id="KW-0732">Signal</keyword>
<feature type="transmembrane region" description="Helical" evidence="2">
    <location>
        <begin position="358"/>
        <end position="383"/>
    </location>
</feature>
<evidence type="ECO:0000256" key="3">
    <source>
        <dbReference type="SAM" id="SignalP"/>
    </source>
</evidence>
<proteinExistence type="predicted"/>
<keyword evidence="2" id="KW-1133">Transmembrane helix</keyword>
<comment type="caution">
    <text evidence="4">The sequence shown here is derived from an EMBL/GenBank/DDBJ whole genome shotgun (WGS) entry which is preliminary data.</text>
</comment>
<feature type="compositionally biased region" description="Basic and acidic residues" evidence="1">
    <location>
        <begin position="405"/>
        <end position="433"/>
    </location>
</feature>
<evidence type="ECO:0000256" key="2">
    <source>
        <dbReference type="SAM" id="Phobius"/>
    </source>
</evidence>
<evidence type="ECO:0008006" key="6">
    <source>
        <dbReference type="Google" id="ProtNLM"/>
    </source>
</evidence>
<reference evidence="4 5" key="1">
    <citation type="journal article" date="2018" name="New Phytol.">
        <title>Phylogenomics of Endogonaceae and evolution of mycorrhizas within Mucoromycota.</title>
        <authorList>
            <person name="Chang Y."/>
            <person name="Desiro A."/>
            <person name="Na H."/>
            <person name="Sandor L."/>
            <person name="Lipzen A."/>
            <person name="Clum A."/>
            <person name="Barry K."/>
            <person name="Grigoriev I.V."/>
            <person name="Martin F.M."/>
            <person name="Stajich J.E."/>
            <person name="Smith M.E."/>
            <person name="Bonito G."/>
            <person name="Spatafora J.W."/>
        </authorList>
    </citation>
    <scope>NUCLEOTIDE SEQUENCE [LARGE SCALE GENOMIC DNA]</scope>
    <source>
        <strain evidence="4 5">GMNB39</strain>
    </source>
</reference>
<dbReference type="AlphaFoldDB" id="A0A433DB98"/>
<dbReference type="Proteomes" id="UP000268093">
    <property type="component" value="Unassembled WGS sequence"/>
</dbReference>
<name>A0A433DB98_9FUNG</name>
<evidence type="ECO:0000256" key="1">
    <source>
        <dbReference type="SAM" id="MobiDB-lite"/>
    </source>
</evidence>
<protein>
    <recommendedName>
        <fullName evidence="6">Cortical protein marker for cell polarity-domain-containing protein</fullName>
    </recommendedName>
</protein>
<gene>
    <name evidence="4" type="ORF">BC936DRAFT_144960</name>
</gene>
<dbReference type="EMBL" id="RBNI01003710">
    <property type="protein sequence ID" value="RUP48099.1"/>
    <property type="molecule type" value="Genomic_DNA"/>
</dbReference>
<keyword evidence="5" id="KW-1185">Reference proteome</keyword>
<organism evidence="4 5">
    <name type="scientific">Jimgerdemannia flammicorona</name>
    <dbReference type="NCBI Taxonomy" id="994334"/>
    <lineage>
        <taxon>Eukaryota</taxon>
        <taxon>Fungi</taxon>
        <taxon>Fungi incertae sedis</taxon>
        <taxon>Mucoromycota</taxon>
        <taxon>Mucoromycotina</taxon>
        <taxon>Endogonomycetes</taxon>
        <taxon>Endogonales</taxon>
        <taxon>Endogonaceae</taxon>
        <taxon>Jimgerdemannia</taxon>
    </lineage>
</organism>
<feature type="compositionally biased region" description="Polar residues" evidence="1">
    <location>
        <begin position="435"/>
        <end position="449"/>
    </location>
</feature>
<sequence>MTARSILLLLCAFISTVFAGKLVTHPCIGMNDRSGQAYLLGGNTVDFSTTIVDLASLNATLSPMNTKRNVSISGVCVSALNYIYIVGGDIVWPLSDHGGIGISVFDLNSAAWVAPLTIPITTGLYLAATTQAPNSTVWLILYDETTSASIGVMTWCFYNLAQPNIPPISITISVGAQISGTFTSMIVQANIVYLFGNPTVFSVNLAPLFANPTSTAVLSLKPVIFRPSDSQTTAAPIPQGQGQAVAIAAQKIGFFSYTTNSIIIFDTQTMSCTTAFPFPSSAAGTVDFYASTLVALPTSISSTPVLIMYNAANSTFASFDLTTNRWRLPASSNGSSNYEAFTPPCSSDCSAGLEHNGLPLGAIIGGAVGGAVLFIIVIAFLCWARNNGRSKIVTAAAADIEPGNDVDRSHELRDGTHDEHESTHDPTSDERGRSTHSLSSGRYGNPFVANNQESEEGLAKIINELMDLPTKSAPRPVGRLSRSVSAPSGIRLHSVP</sequence>
<feature type="chain" id="PRO_5019119712" description="Cortical protein marker for cell polarity-domain-containing protein" evidence="3">
    <location>
        <begin position="20"/>
        <end position="496"/>
    </location>
</feature>
<keyword evidence="2" id="KW-0812">Transmembrane</keyword>
<accession>A0A433DB98</accession>
<evidence type="ECO:0000313" key="4">
    <source>
        <dbReference type="EMBL" id="RUP48099.1"/>
    </source>
</evidence>
<feature type="signal peptide" evidence="3">
    <location>
        <begin position="1"/>
        <end position="19"/>
    </location>
</feature>
<feature type="region of interest" description="Disordered" evidence="1">
    <location>
        <begin position="403"/>
        <end position="449"/>
    </location>
</feature>